<protein>
    <submittedName>
        <fullName evidence="1">Uncharacterized protein</fullName>
    </submittedName>
</protein>
<dbReference type="Proteomes" id="UP000590442">
    <property type="component" value="Unassembled WGS sequence"/>
</dbReference>
<dbReference type="RefSeq" id="WP_167963605.1">
    <property type="nucleotide sequence ID" value="NZ_JAATJJ010000001.1"/>
</dbReference>
<dbReference type="AlphaFoldDB" id="A0A846QWM7"/>
<evidence type="ECO:0000313" key="2">
    <source>
        <dbReference type="Proteomes" id="UP000590442"/>
    </source>
</evidence>
<gene>
    <name evidence="1" type="ORF">GGR42_002099</name>
</gene>
<sequence length="118" mass="13720">MIRLFKTNKEGEPEEYLYDKNIIITADKGKKIVDVNLSHLNLTIPKNGFFVAVEWLLTKTNADTFDSFQPNIGFTHEESNANSWFYRFGVWKKVKSYNGEVYSTNTYKQLAVELKITN</sequence>
<organism evidence="1 2">
    <name type="scientific">Saonia flava</name>
    <dbReference type="NCBI Taxonomy" id="523696"/>
    <lineage>
        <taxon>Bacteria</taxon>
        <taxon>Pseudomonadati</taxon>
        <taxon>Bacteroidota</taxon>
        <taxon>Flavobacteriia</taxon>
        <taxon>Flavobacteriales</taxon>
        <taxon>Flavobacteriaceae</taxon>
        <taxon>Saonia</taxon>
    </lineage>
</organism>
<evidence type="ECO:0000313" key="1">
    <source>
        <dbReference type="EMBL" id="NJB71637.1"/>
    </source>
</evidence>
<dbReference type="EMBL" id="JAATJJ010000001">
    <property type="protein sequence ID" value="NJB71637.1"/>
    <property type="molecule type" value="Genomic_DNA"/>
</dbReference>
<keyword evidence="2" id="KW-1185">Reference proteome</keyword>
<reference evidence="1 2" key="1">
    <citation type="submission" date="2020-03" db="EMBL/GenBank/DDBJ databases">
        <title>Genomic Encyclopedia of Type Strains, Phase IV (KMG-IV): sequencing the most valuable type-strain genomes for metagenomic binning, comparative biology and taxonomic classification.</title>
        <authorList>
            <person name="Goeker M."/>
        </authorList>
    </citation>
    <scope>NUCLEOTIDE SEQUENCE [LARGE SCALE GENOMIC DNA]</scope>
    <source>
        <strain evidence="1 2">DSM 29762</strain>
    </source>
</reference>
<comment type="caution">
    <text evidence="1">The sequence shown here is derived from an EMBL/GenBank/DDBJ whole genome shotgun (WGS) entry which is preliminary data.</text>
</comment>
<name>A0A846QWM7_9FLAO</name>
<proteinExistence type="predicted"/>
<accession>A0A846QWM7</accession>